<feature type="region of interest" description="Disordered" evidence="1">
    <location>
        <begin position="551"/>
        <end position="584"/>
    </location>
</feature>
<gene>
    <name evidence="2" type="ORF">g.48836</name>
</gene>
<feature type="region of interest" description="Disordered" evidence="1">
    <location>
        <begin position="277"/>
        <end position="448"/>
    </location>
</feature>
<evidence type="ECO:0000256" key="1">
    <source>
        <dbReference type="SAM" id="MobiDB-lite"/>
    </source>
</evidence>
<feature type="compositionally biased region" description="Polar residues" evidence="1">
    <location>
        <begin position="277"/>
        <end position="295"/>
    </location>
</feature>
<feature type="compositionally biased region" description="Basic and acidic residues" evidence="1">
    <location>
        <begin position="355"/>
        <end position="368"/>
    </location>
</feature>
<accession>A0A1B6KU07</accession>
<feature type="region of interest" description="Disordered" evidence="1">
    <location>
        <begin position="20"/>
        <end position="47"/>
    </location>
</feature>
<feature type="compositionally biased region" description="Polar residues" evidence="1">
    <location>
        <begin position="338"/>
        <end position="348"/>
    </location>
</feature>
<name>A0A1B6KU07_9HEMI</name>
<feature type="compositionally biased region" description="Basic and acidic residues" evidence="1">
    <location>
        <begin position="388"/>
        <end position="429"/>
    </location>
</feature>
<feature type="compositionally biased region" description="Polar residues" evidence="1">
    <location>
        <begin position="430"/>
        <end position="448"/>
    </location>
</feature>
<protein>
    <submittedName>
        <fullName evidence="2">Uncharacterized protein</fullName>
    </submittedName>
</protein>
<organism evidence="2">
    <name type="scientific">Graphocephala atropunctata</name>
    <dbReference type="NCBI Taxonomy" id="36148"/>
    <lineage>
        <taxon>Eukaryota</taxon>
        <taxon>Metazoa</taxon>
        <taxon>Ecdysozoa</taxon>
        <taxon>Arthropoda</taxon>
        <taxon>Hexapoda</taxon>
        <taxon>Insecta</taxon>
        <taxon>Pterygota</taxon>
        <taxon>Neoptera</taxon>
        <taxon>Paraneoptera</taxon>
        <taxon>Hemiptera</taxon>
        <taxon>Auchenorrhyncha</taxon>
        <taxon>Membracoidea</taxon>
        <taxon>Cicadellidae</taxon>
        <taxon>Cicadellinae</taxon>
        <taxon>Cicadellini</taxon>
        <taxon>Graphocephala</taxon>
    </lineage>
</organism>
<feature type="compositionally biased region" description="Basic and acidic residues" evidence="1">
    <location>
        <begin position="29"/>
        <end position="39"/>
    </location>
</feature>
<feature type="compositionally biased region" description="Low complexity" evidence="1">
    <location>
        <begin position="370"/>
        <end position="379"/>
    </location>
</feature>
<sequence length="629" mass="70513">MDSKPIKPVIKQVNERLEAKGIKQTPIRRKVEPERKPSQERSVPTPLGFLDIKAIMDPNRPLTPLPPCADVMRREMINELEPFNPDLPIRGFGTMLVNSPLHFAEAKTPPPPPPPPTPPPRITEMSDELSINIFETQRVDVGPKSGVVKTRTGDTKTMTIDTEKFIANETQAIEGSSEMDNIQVSVTAEGDGIVVGDIEEFSENKSSEKTKKVEGGALKTTVKYTVKEGEEVEVQIKAQEYEPDEVVIVEVPRTEKREEIKSNEVTKRVKEEVKQSVNTAINGSNKSAATSQNVEFNLPQRRKSSDKQAVMSEDHSSADAQASFSTKQTTKQSESSRNEAQSSIQKEFTATTSESTRRESQSSLKKDFTSSSRKQSSSSYKNVEEEEQSSKPYEKVPVKELIDTFEHSNRPIIRPKTEDEKLPHSEESKSVTNGLQESSRQTQFVSLSQTQQPFIPSTQPLNPVPEPIVFHQQHFETSQSQEGQVKTQAFQYHSQQVVIQQPTLTRATFQPISHQAAPTDDQQYYVANTTVETRTFPTAVASQNTETLEESSFTLSKKSTSSGFSKSEKNVGPKLTPASLEPPSRAMYHPQEYNNLNNYNTAPRGWNRNMDYYRPVVFLPAKTPTFTDF</sequence>
<dbReference type="EMBL" id="GEBQ01025041">
    <property type="protein sequence ID" value="JAT14936.1"/>
    <property type="molecule type" value="Transcribed_RNA"/>
</dbReference>
<dbReference type="AlphaFoldDB" id="A0A1B6KU07"/>
<reference evidence="2" key="1">
    <citation type="submission" date="2015-11" db="EMBL/GenBank/DDBJ databases">
        <title>De novo transcriptome assembly of four potential Pierce s Disease insect vectors from Arizona vineyards.</title>
        <authorList>
            <person name="Tassone E.E."/>
        </authorList>
    </citation>
    <scope>NUCLEOTIDE SEQUENCE</scope>
</reference>
<evidence type="ECO:0000313" key="2">
    <source>
        <dbReference type="EMBL" id="JAT14936.1"/>
    </source>
</evidence>
<feature type="compositionally biased region" description="Low complexity" evidence="1">
    <location>
        <begin position="321"/>
        <end position="335"/>
    </location>
</feature>
<feature type="compositionally biased region" description="Low complexity" evidence="1">
    <location>
        <begin position="551"/>
        <end position="565"/>
    </location>
</feature>
<proteinExistence type="predicted"/>